<dbReference type="InterPro" id="IPR029070">
    <property type="entry name" value="Chitinase_insertion_sf"/>
</dbReference>
<dbReference type="AlphaFoldDB" id="A0A0W0FP16"/>
<reference evidence="2 3" key="1">
    <citation type="submission" date="2015-12" db="EMBL/GenBank/DDBJ databases">
        <title>Draft genome sequence of Moniliophthora roreri, the causal agent of frosty pod rot of cacao.</title>
        <authorList>
            <person name="Aime M.C."/>
            <person name="Diaz-Valderrama J.R."/>
            <person name="Kijpornyongpan T."/>
            <person name="Phillips-Mora W."/>
        </authorList>
    </citation>
    <scope>NUCLEOTIDE SEQUENCE [LARGE SCALE GENOMIC DNA]</scope>
    <source>
        <strain evidence="2 3">MCA 2952</strain>
    </source>
</reference>
<dbReference type="SUPFAM" id="SSF51445">
    <property type="entry name" value="(Trans)glycosidases"/>
    <property type="match status" value="1"/>
</dbReference>
<organism evidence="2 3">
    <name type="scientific">Moniliophthora roreri</name>
    <name type="common">Frosty pod rot fungus</name>
    <name type="synonym">Monilia roreri</name>
    <dbReference type="NCBI Taxonomy" id="221103"/>
    <lineage>
        <taxon>Eukaryota</taxon>
        <taxon>Fungi</taxon>
        <taxon>Dikarya</taxon>
        <taxon>Basidiomycota</taxon>
        <taxon>Agaricomycotina</taxon>
        <taxon>Agaricomycetes</taxon>
        <taxon>Agaricomycetidae</taxon>
        <taxon>Agaricales</taxon>
        <taxon>Marasmiineae</taxon>
        <taxon>Marasmiaceae</taxon>
        <taxon>Moniliophthora</taxon>
    </lineage>
</organism>
<name>A0A0W0FP16_MONRR</name>
<dbReference type="eggNOG" id="KOG2806">
    <property type="taxonomic scope" value="Eukaryota"/>
</dbReference>
<protein>
    <submittedName>
        <fullName evidence="2">Putative chitinase</fullName>
    </submittedName>
</protein>
<dbReference type="Gene3D" id="3.20.20.80">
    <property type="entry name" value="Glycosidases"/>
    <property type="match status" value="1"/>
</dbReference>
<evidence type="ECO:0000259" key="1">
    <source>
        <dbReference type="PROSITE" id="PS51910"/>
    </source>
</evidence>
<proteinExistence type="predicted"/>
<gene>
    <name evidence="2" type="ORF">WG66_9436</name>
</gene>
<dbReference type="Pfam" id="PF00704">
    <property type="entry name" value="Glyco_hydro_18"/>
    <property type="match status" value="1"/>
</dbReference>
<evidence type="ECO:0000313" key="3">
    <source>
        <dbReference type="Proteomes" id="UP000054988"/>
    </source>
</evidence>
<feature type="domain" description="GH18" evidence="1">
    <location>
        <begin position="92"/>
        <end position="486"/>
    </location>
</feature>
<dbReference type="GO" id="GO:0005975">
    <property type="term" value="P:carbohydrate metabolic process"/>
    <property type="evidence" value="ECO:0007669"/>
    <property type="project" value="InterPro"/>
</dbReference>
<dbReference type="GO" id="GO:0008061">
    <property type="term" value="F:chitin binding"/>
    <property type="evidence" value="ECO:0007669"/>
    <property type="project" value="InterPro"/>
</dbReference>
<dbReference type="InterPro" id="IPR001223">
    <property type="entry name" value="Glyco_hydro18_cat"/>
</dbReference>
<dbReference type="Gene3D" id="3.10.50.10">
    <property type="match status" value="1"/>
</dbReference>
<dbReference type="InterPro" id="IPR017853">
    <property type="entry name" value="GH"/>
</dbReference>
<evidence type="ECO:0000313" key="2">
    <source>
        <dbReference type="EMBL" id="KTB37986.1"/>
    </source>
</evidence>
<comment type="caution">
    <text evidence="2">The sequence shown here is derived from an EMBL/GenBank/DDBJ whole genome shotgun (WGS) entry which is preliminary data.</text>
</comment>
<dbReference type="InterPro" id="IPR050314">
    <property type="entry name" value="Glycosyl_Hydrlase_18"/>
</dbReference>
<dbReference type="GO" id="GO:0006032">
    <property type="term" value="P:chitin catabolic process"/>
    <property type="evidence" value="ECO:0007669"/>
    <property type="project" value="TreeGrafter"/>
</dbReference>
<dbReference type="PROSITE" id="PS51910">
    <property type="entry name" value="GH18_2"/>
    <property type="match status" value="1"/>
</dbReference>
<dbReference type="PANTHER" id="PTHR11177">
    <property type="entry name" value="CHITINASE"/>
    <property type="match status" value="1"/>
</dbReference>
<sequence>MDFYSKKGTIFASDITLVGWVGWVEQGVSVKDVLRKERRRYEGFEEFDTGTSYSNSIEGLVIDGSRIHDEMPVTFKLIFLPTKRGDHSLHGAQVLETMQYLASSSLRNDPHNPYPHLLDSFSAELPKGGQHNGVTSSKETAPGLGNITLPDPGLDEFVKVAHENNVKACLSLGGWTGSVFFSTAVGSAENRTAYVKTVLDLVHKHKIDCLDLDWEYPNRQGLGCNTINANDTLNYILFMEELRAHPSCNNITLSAAVSLQPFNDASGNPSTNLTRLGNALDHVVIMNYDVWGPWSDFVGPNSPLEESCAPKQYQQGSAQSALENWTKAGVPLNKIVLGVPNYGHSFVVAQKDAFVNGSKTELAPYPPYNKTDRRMGDKWDDPAQNDTCGNFNPPGGLYTFMGMVLEGLLSEDGSPKVPYRFDNCSKTAYVYDCKKGVEISYDDAKSSELKGQYISQMGLAGFSVWHVQGDYKDILLDAVRKGAGFKSK</sequence>
<dbReference type="SMART" id="SM00636">
    <property type="entry name" value="Glyco_18"/>
    <property type="match status" value="1"/>
</dbReference>
<dbReference type="Proteomes" id="UP000054988">
    <property type="component" value="Unassembled WGS sequence"/>
</dbReference>
<dbReference type="InterPro" id="IPR011583">
    <property type="entry name" value="Chitinase_II/V-like_cat"/>
</dbReference>
<accession>A0A0W0FP16</accession>
<dbReference type="EMBL" id="LATX01001791">
    <property type="protein sequence ID" value="KTB37986.1"/>
    <property type="molecule type" value="Genomic_DNA"/>
</dbReference>
<dbReference type="PANTHER" id="PTHR11177:SF317">
    <property type="entry name" value="CHITINASE 12-RELATED"/>
    <property type="match status" value="1"/>
</dbReference>
<dbReference type="GO" id="GO:0005576">
    <property type="term" value="C:extracellular region"/>
    <property type="evidence" value="ECO:0007669"/>
    <property type="project" value="TreeGrafter"/>
</dbReference>
<dbReference type="GO" id="GO:0004568">
    <property type="term" value="F:chitinase activity"/>
    <property type="evidence" value="ECO:0007669"/>
    <property type="project" value="TreeGrafter"/>
</dbReference>